<gene>
    <name evidence="9" type="ORF">AAE02nite_38750</name>
</gene>
<keyword evidence="3" id="KW-0479">Metal-binding</keyword>
<evidence type="ECO:0000259" key="8">
    <source>
        <dbReference type="PROSITE" id="PS51379"/>
    </source>
</evidence>
<dbReference type="PANTHER" id="PTHR47153">
    <property type="entry name" value="LACTATE UTILIZATION PROTEIN B"/>
    <property type="match status" value="1"/>
</dbReference>
<dbReference type="InterPro" id="IPR017896">
    <property type="entry name" value="4Fe4S_Fe-S-bd"/>
</dbReference>
<dbReference type="Proteomes" id="UP000321532">
    <property type="component" value="Unassembled WGS sequence"/>
</dbReference>
<keyword evidence="10" id="KW-1185">Reference proteome</keyword>
<dbReference type="PROSITE" id="PS00198">
    <property type="entry name" value="4FE4S_FER_1"/>
    <property type="match status" value="1"/>
</dbReference>
<keyword evidence="7" id="KW-0411">Iron-sulfur</keyword>
<dbReference type="GO" id="GO:0046872">
    <property type="term" value="F:metal ion binding"/>
    <property type="evidence" value="ECO:0007669"/>
    <property type="project" value="UniProtKB-KW"/>
</dbReference>
<keyword evidence="1" id="KW-0813">Transport</keyword>
<dbReference type="SUPFAM" id="SSF46548">
    <property type="entry name" value="alpha-helical ferredoxin"/>
    <property type="match status" value="1"/>
</dbReference>
<reference evidence="9 10" key="1">
    <citation type="submission" date="2019-07" db="EMBL/GenBank/DDBJ databases">
        <title>Whole genome shotgun sequence of Adhaeribacter aerolatus NBRC 106133.</title>
        <authorList>
            <person name="Hosoyama A."/>
            <person name="Uohara A."/>
            <person name="Ohji S."/>
            <person name="Ichikawa N."/>
        </authorList>
    </citation>
    <scope>NUCLEOTIDE SEQUENCE [LARGE SCALE GENOMIC DNA]</scope>
    <source>
        <strain evidence="9 10">NBRC 106133</strain>
    </source>
</reference>
<comment type="caution">
    <text evidence="9">The sequence shown here is derived from an EMBL/GenBank/DDBJ whole genome shotgun (WGS) entry which is preliminary data.</text>
</comment>
<evidence type="ECO:0000256" key="7">
    <source>
        <dbReference type="ARBA" id="ARBA00023014"/>
    </source>
</evidence>
<evidence type="ECO:0000256" key="5">
    <source>
        <dbReference type="ARBA" id="ARBA00022982"/>
    </source>
</evidence>
<dbReference type="Gene3D" id="3.40.50.10420">
    <property type="entry name" value="NagB/RpiA/CoA transferase-like"/>
    <property type="match status" value="1"/>
</dbReference>
<evidence type="ECO:0000256" key="2">
    <source>
        <dbReference type="ARBA" id="ARBA00022485"/>
    </source>
</evidence>
<evidence type="ECO:0000313" key="10">
    <source>
        <dbReference type="Proteomes" id="UP000321532"/>
    </source>
</evidence>
<dbReference type="AlphaFoldDB" id="A0A512B2N5"/>
<dbReference type="InterPro" id="IPR003741">
    <property type="entry name" value="LUD_dom"/>
</dbReference>
<dbReference type="InterPro" id="IPR004452">
    <property type="entry name" value="LutB/LldF"/>
</dbReference>
<proteinExistence type="predicted"/>
<sequence>MSIKLKQFLQDSEAKAFDLEHRRKIRFNIGKYNVAVKNGLNQYVDHELARARASYIKTNVINNLDKYLTEFERNFTQRGGKVIWAQNKDEALREIGQIMQRRRVKTVVKSKSMTTEEIHLNEYLGKHGIDTVETDLGEYIVQLADQRPYHIVTPAMHMSKKDIAELFVKKLRIRPTDDAQELVLTARRLLRDKYTSAEVGITGGNFLIADIGGVALTENEGNGRLSTTFPRTHIAIVGIEKVIPSVNDLDLFWPLLATSGTGQNVTVYNTIFSGPRQPQEKDGPEEMYVILLDNGRTDLLALPEKREALNCIRCGACLNVCPVYKNVGGHTYETTYSGPIGSVISPHYEGMAENKHLSYASSLCGACTSVCPVKINLHNLLLLNRQQSVAEGHVDKQEKMAFRIWETAMKHKSWVNMVPTGLKNYGLRLILKDSWSKKREPLTVPSKTFKDLWNEHQKKK</sequence>
<protein>
    <recommendedName>
        <fullName evidence="8">4Fe-4S ferredoxin-type domain-containing protein</fullName>
    </recommendedName>
</protein>
<keyword evidence="6" id="KW-0408">Iron</keyword>
<dbReference type="InterPro" id="IPR037171">
    <property type="entry name" value="NagB/RpiA_transferase-like"/>
</dbReference>
<dbReference type="InterPro" id="IPR024185">
    <property type="entry name" value="FTHF_cligase-like_sf"/>
</dbReference>
<evidence type="ECO:0000256" key="4">
    <source>
        <dbReference type="ARBA" id="ARBA00022737"/>
    </source>
</evidence>
<dbReference type="PANTHER" id="PTHR47153:SF2">
    <property type="entry name" value="LACTATE UTILIZATION PROTEIN B"/>
    <property type="match status" value="1"/>
</dbReference>
<feature type="domain" description="4Fe-4S ferredoxin-type" evidence="8">
    <location>
        <begin position="301"/>
        <end position="332"/>
    </location>
</feature>
<name>A0A512B2N5_9BACT</name>
<dbReference type="NCBIfam" id="TIGR00273">
    <property type="entry name" value="LutB/LldF family L-lactate oxidation iron-sulfur protein"/>
    <property type="match status" value="1"/>
</dbReference>
<dbReference type="Gene3D" id="1.10.1060.10">
    <property type="entry name" value="Alpha-helical ferredoxin"/>
    <property type="match status" value="1"/>
</dbReference>
<dbReference type="InterPro" id="IPR009051">
    <property type="entry name" value="Helical_ferredxn"/>
</dbReference>
<accession>A0A512B2N5</accession>
<evidence type="ECO:0000256" key="1">
    <source>
        <dbReference type="ARBA" id="ARBA00022448"/>
    </source>
</evidence>
<keyword evidence="5" id="KW-0249">Electron transport</keyword>
<keyword evidence="4" id="KW-0677">Repeat</keyword>
<evidence type="ECO:0000256" key="6">
    <source>
        <dbReference type="ARBA" id="ARBA00023004"/>
    </source>
</evidence>
<keyword evidence="2" id="KW-0004">4Fe-4S</keyword>
<dbReference type="GO" id="GO:0051539">
    <property type="term" value="F:4 iron, 4 sulfur cluster binding"/>
    <property type="evidence" value="ECO:0007669"/>
    <property type="project" value="UniProtKB-KW"/>
</dbReference>
<dbReference type="Pfam" id="PF02589">
    <property type="entry name" value="LUD_dom"/>
    <property type="match status" value="1"/>
</dbReference>
<dbReference type="SUPFAM" id="SSF100950">
    <property type="entry name" value="NagB/RpiA/CoA transferase-like"/>
    <property type="match status" value="1"/>
</dbReference>
<dbReference type="InterPro" id="IPR017900">
    <property type="entry name" value="4Fe4S_Fe_S_CS"/>
</dbReference>
<evidence type="ECO:0000256" key="3">
    <source>
        <dbReference type="ARBA" id="ARBA00022723"/>
    </source>
</evidence>
<dbReference type="PROSITE" id="PS51379">
    <property type="entry name" value="4FE4S_FER_2"/>
    <property type="match status" value="1"/>
</dbReference>
<organism evidence="9 10">
    <name type="scientific">Adhaeribacter aerolatus</name>
    <dbReference type="NCBI Taxonomy" id="670289"/>
    <lineage>
        <taxon>Bacteria</taxon>
        <taxon>Pseudomonadati</taxon>
        <taxon>Bacteroidota</taxon>
        <taxon>Cytophagia</taxon>
        <taxon>Cytophagales</taxon>
        <taxon>Hymenobacteraceae</taxon>
        <taxon>Adhaeribacter</taxon>
    </lineage>
</organism>
<dbReference type="RefSeq" id="WP_246151185.1">
    <property type="nucleotide sequence ID" value="NZ_BJYS01000032.1"/>
</dbReference>
<evidence type="ECO:0000313" key="9">
    <source>
        <dbReference type="EMBL" id="GEO06211.1"/>
    </source>
</evidence>
<dbReference type="GO" id="GO:0006089">
    <property type="term" value="P:lactate metabolic process"/>
    <property type="evidence" value="ECO:0007669"/>
    <property type="project" value="InterPro"/>
</dbReference>
<dbReference type="EMBL" id="BJYS01000032">
    <property type="protein sequence ID" value="GEO06211.1"/>
    <property type="molecule type" value="Genomic_DNA"/>
</dbReference>
<dbReference type="Pfam" id="PF13183">
    <property type="entry name" value="Fer4_8"/>
    <property type="match status" value="1"/>
</dbReference>